<dbReference type="GO" id="GO:0016010">
    <property type="term" value="C:dystrophin-associated glycoprotein complex"/>
    <property type="evidence" value="ECO:0007669"/>
    <property type="project" value="UniProtKB-ARBA"/>
</dbReference>
<feature type="region of interest" description="Disordered" evidence="6">
    <location>
        <begin position="532"/>
        <end position="560"/>
    </location>
</feature>
<keyword evidence="2 4" id="KW-0863">Zinc-finger</keyword>
<evidence type="ECO:0000313" key="8">
    <source>
        <dbReference type="Proteomes" id="UP000887572"/>
    </source>
</evidence>
<evidence type="ECO:0000259" key="7">
    <source>
        <dbReference type="PROSITE" id="PS50135"/>
    </source>
</evidence>
<dbReference type="InterPro" id="IPR000433">
    <property type="entry name" value="Znf_ZZ"/>
</dbReference>
<keyword evidence="1" id="KW-0479">Metal-binding</keyword>
<evidence type="ECO:0000256" key="6">
    <source>
        <dbReference type="SAM" id="MobiDB-lite"/>
    </source>
</evidence>
<dbReference type="Pfam" id="PF09068">
    <property type="entry name" value="EF-hand_2"/>
    <property type="match status" value="1"/>
</dbReference>
<evidence type="ECO:0000256" key="1">
    <source>
        <dbReference type="ARBA" id="ARBA00022723"/>
    </source>
</evidence>
<evidence type="ECO:0000256" key="4">
    <source>
        <dbReference type="PROSITE-ProRule" id="PRU00228"/>
    </source>
</evidence>
<feature type="region of interest" description="Disordered" evidence="6">
    <location>
        <begin position="602"/>
        <end position="655"/>
    </location>
</feature>
<name>A0A914HT24_GLORO</name>
<dbReference type="InterPro" id="IPR015154">
    <property type="entry name" value="EF-hand_dom_typ2"/>
</dbReference>
<dbReference type="CDD" id="cd16244">
    <property type="entry name" value="EFh_DTN"/>
    <property type="match status" value="1"/>
</dbReference>
<dbReference type="GO" id="GO:0045202">
    <property type="term" value="C:synapse"/>
    <property type="evidence" value="ECO:0007669"/>
    <property type="project" value="TreeGrafter"/>
</dbReference>
<feature type="region of interest" description="Disordered" evidence="6">
    <location>
        <begin position="445"/>
        <end position="467"/>
    </location>
</feature>
<dbReference type="PANTHER" id="PTHR12268">
    <property type="entry name" value="E3 UBIQUITIN-PROTEIN LIGASE KCMF1"/>
    <property type="match status" value="1"/>
</dbReference>
<protein>
    <submittedName>
        <fullName evidence="9">ZZ-type domain-containing protein</fullName>
    </submittedName>
</protein>
<dbReference type="Proteomes" id="UP000887572">
    <property type="component" value="Unplaced"/>
</dbReference>
<evidence type="ECO:0000256" key="2">
    <source>
        <dbReference type="ARBA" id="ARBA00022771"/>
    </source>
</evidence>
<evidence type="ECO:0000313" key="9">
    <source>
        <dbReference type="WBParaSite" id="Gr19_v10_g35.t1"/>
    </source>
</evidence>
<organism evidence="8 9">
    <name type="scientific">Globodera rostochiensis</name>
    <name type="common">Golden nematode worm</name>
    <name type="synonym">Heterodera rostochiensis</name>
    <dbReference type="NCBI Taxonomy" id="31243"/>
    <lineage>
        <taxon>Eukaryota</taxon>
        <taxon>Metazoa</taxon>
        <taxon>Ecdysozoa</taxon>
        <taxon>Nematoda</taxon>
        <taxon>Chromadorea</taxon>
        <taxon>Rhabditida</taxon>
        <taxon>Tylenchina</taxon>
        <taxon>Tylenchomorpha</taxon>
        <taxon>Tylenchoidea</taxon>
        <taxon>Heteroderidae</taxon>
        <taxon>Heteroderinae</taxon>
        <taxon>Globodera</taxon>
    </lineage>
</organism>
<dbReference type="InterPro" id="IPR011992">
    <property type="entry name" value="EF-hand-dom_pair"/>
</dbReference>
<keyword evidence="5" id="KW-0175">Coiled coil</keyword>
<dbReference type="Gene3D" id="3.30.60.90">
    <property type="match status" value="1"/>
</dbReference>
<dbReference type="GO" id="GO:0046716">
    <property type="term" value="P:muscle cell cellular homeostasis"/>
    <property type="evidence" value="ECO:0007669"/>
    <property type="project" value="UniProtKB-ARBA"/>
</dbReference>
<dbReference type="Pfam" id="PF09069">
    <property type="entry name" value="EF-hand_3"/>
    <property type="match status" value="1"/>
</dbReference>
<dbReference type="AlphaFoldDB" id="A0A914HT24"/>
<dbReference type="GO" id="GO:0099536">
    <property type="term" value="P:synaptic signaling"/>
    <property type="evidence" value="ECO:0007669"/>
    <property type="project" value="TreeGrafter"/>
</dbReference>
<dbReference type="WBParaSite" id="Gr19_v10_g35.t1">
    <property type="protein sequence ID" value="Gr19_v10_g35.t1"/>
    <property type="gene ID" value="Gr19_v10_g35"/>
</dbReference>
<feature type="domain" description="ZZ-type" evidence="7">
    <location>
        <begin position="292"/>
        <end position="348"/>
    </location>
</feature>
<evidence type="ECO:0000256" key="3">
    <source>
        <dbReference type="ARBA" id="ARBA00022833"/>
    </source>
</evidence>
<keyword evidence="3" id="KW-0862">Zinc</keyword>
<proteinExistence type="predicted"/>
<dbReference type="GO" id="GO:0008270">
    <property type="term" value="F:zinc ion binding"/>
    <property type="evidence" value="ECO:0007669"/>
    <property type="project" value="UniProtKB-KW"/>
</dbReference>
<dbReference type="PROSITE" id="PS50135">
    <property type="entry name" value="ZF_ZZ_2"/>
    <property type="match status" value="1"/>
</dbReference>
<sequence length="655" mass="73270">MYPSSSAQNGPPEEAKMVSLNVPTAGTGQEQQQQQQVATIVNGAQLPLINQQKVVPQKFTQPPVHRYLIPRISVELQALIDEMRLRDFDSIRFATYRTACKLRFVQTKTNVHLVDIWNMIESFRENGLNAMATGANLKISRLELLLTSVFHNLNKRLPTNQQIDTDKAIATLLHFLLSAYDRQHIGRLTVFAVKVGLATLCAGKLVDKLRYMFSQISDPTGAVLDHEKFAEYLQQVLALPTAIFEGPTFGYTELALTQCFQRNVPEPVTLNQFLDAIMGEQCPPCLMWLPLLHRMASVESVFHPVMCDSCQCQRCTNYQLCQSCFWRGRVSQSHSNEHEMKEYSSYKSPTKQLAHSIQKSLQCVPVTHQKTHKEFPTRPQRPLDLANVVPSTPLVTVRRQPPEPVAEWTSQLLPGQYGNASAMEDEHKLIARYAAKLAGRTVYASSSSTSAPAVQRGASNLARTQNQQLDERAMEENQEMLREMAALEEQRLNGLRERTAELEMRMREKQLLRRQLMEQLEQLMAQLNTSPIRHQQQMAEPSTAGGGTLPRGSRSASAGIPLGHLSLPSFGAARTAVAEKQLQGDLLQAADAITENMSELVKELERDEQSTDEASDNRLVPNYSATREASVGRQQQLNGGATGMVPFSSNRYGFG</sequence>
<dbReference type="InterPro" id="IPR050774">
    <property type="entry name" value="KCMF1/Dystrophin"/>
</dbReference>
<dbReference type="SMART" id="SM00291">
    <property type="entry name" value="ZnF_ZZ"/>
    <property type="match status" value="1"/>
</dbReference>
<feature type="coiled-coil region" evidence="5">
    <location>
        <begin position="470"/>
        <end position="526"/>
    </location>
</feature>
<reference evidence="9" key="1">
    <citation type="submission" date="2022-11" db="UniProtKB">
        <authorList>
            <consortium name="WormBaseParasite"/>
        </authorList>
    </citation>
    <scope>IDENTIFICATION</scope>
</reference>
<keyword evidence="8" id="KW-1185">Reference proteome</keyword>
<feature type="compositionally biased region" description="Polar residues" evidence="6">
    <location>
        <begin position="623"/>
        <end position="639"/>
    </location>
</feature>
<dbReference type="SUPFAM" id="SSF47473">
    <property type="entry name" value="EF-hand"/>
    <property type="match status" value="2"/>
</dbReference>
<dbReference type="SUPFAM" id="SSF57850">
    <property type="entry name" value="RING/U-box"/>
    <property type="match status" value="1"/>
</dbReference>
<dbReference type="PANTHER" id="PTHR12268:SF27">
    <property type="entry name" value="DYSTROBREVIN, ISOFORM F"/>
    <property type="match status" value="1"/>
</dbReference>
<evidence type="ECO:0000256" key="5">
    <source>
        <dbReference type="SAM" id="Coils"/>
    </source>
</evidence>
<dbReference type="InterPro" id="IPR043145">
    <property type="entry name" value="Znf_ZZ_sf"/>
</dbReference>
<dbReference type="InterPro" id="IPR015153">
    <property type="entry name" value="EF-hand_dom_typ1"/>
</dbReference>
<dbReference type="Gene3D" id="1.10.238.10">
    <property type="entry name" value="EF-hand"/>
    <property type="match status" value="2"/>
</dbReference>
<accession>A0A914HT24</accession>
<dbReference type="GO" id="GO:0050804">
    <property type="term" value="P:modulation of chemical synaptic transmission"/>
    <property type="evidence" value="ECO:0007669"/>
    <property type="project" value="UniProtKB-ARBA"/>
</dbReference>